<sequence>MEEDVNVPLLLSDDPRVHDSSFDNSVLAPTALSRKSEHYAPRPAKNLPLPPTTSRVAAQRPSSATAIAHQPRKSFKPLLLTRAGTNSRFPKSRAEHPFAKGFEVPQWRKLAVHLSLCAFGYPFLLLFVYASRQRSFFWSRTMVGVGCGLLGGLLGWSLMRIAERILEASVWATIIHQSRLPDSRTSGVRLKDLAIHSNSSMSSIAALRLLWDRYSYPGTERAYRSFYDSRKWSFWIFFFILNAVIGATLPFVMARLIDIGIVSVLQHEIYSEVAVNADISSADIQRAQSLVNVVQDPELAWTLQPLSLRNEIPGTAYFIWNNDIVYFAEVTKSQLVGGGFGSGSFETNTTVPSSKTNDATESLTTTVRPGSILRFPRWGLRTKCANIPDLSNNIFVSTSNLTYLFTPRDTLRNIFTGFGMDLPADFEVPINLTGLMDASDISRLSDGLKQQEIAMKVFLDDGAGYSLRSTPLNLGDLGNGFISLETALIRLNTTFTPHGFFPIISSIPVPDAHGFETFLGYDATVCLQLYEPWIVEVYNCTVAPPISLRIVDKAAVMADMADSEVGALQETRVGSPLIDKSVKTAALNSTGLAPVWMVAHQNSVNFYVKDNVRSGRYLPTPTIVSFTSSSGPLAYASLLPSSYAHARSIADASMVLPYLVGSAPRLARRYSDSLLTTTSVHTLGMACLLVGICLLGVVSALWVPRLPLDIPRRDTGVFSWFAAFGFLAGSEQGELTLIDDFAERGLRKGMDLEDLEVILGEERVRWTSG</sequence>
<accession>A0A9P6CY32</accession>
<dbReference type="OrthoDB" id="8191639at2759"/>
<dbReference type="EMBL" id="MU155278">
    <property type="protein sequence ID" value="KAF9476889.1"/>
    <property type="molecule type" value="Genomic_DNA"/>
</dbReference>
<keyword evidence="2" id="KW-1133">Transmembrane helix</keyword>
<reference evidence="3" key="1">
    <citation type="submission" date="2020-11" db="EMBL/GenBank/DDBJ databases">
        <authorList>
            <consortium name="DOE Joint Genome Institute"/>
            <person name="Ahrendt S."/>
            <person name="Riley R."/>
            <person name="Andreopoulos W."/>
            <person name="Labutti K."/>
            <person name="Pangilinan J."/>
            <person name="Ruiz-Duenas F.J."/>
            <person name="Barrasa J.M."/>
            <person name="Sanchez-Garcia M."/>
            <person name="Camarero S."/>
            <person name="Miyauchi S."/>
            <person name="Serrano A."/>
            <person name="Linde D."/>
            <person name="Babiker R."/>
            <person name="Drula E."/>
            <person name="Ayuso-Fernandez I."/>
            <person name="Pacheco R."/>
            <person name="Padilla G."/>
            <person name="Ferreira P."/>
            <person name="Barriuso J."/>
            <person name="Kellner H."/>
            <person name="Castanera R."/>
            <person name="Alfaro M."/>
            <person name="Ramirez L."/>
            <person name="Pisabarro A.G."/>
            <person name="Kuo A."/>
            <person name="Tritt A."/>
            <person name="Lipzen A."/>
            <person name="He G."/>
            <person name="Yan M."/>
            <person name="Ng V."/>
            <person name="Cullen D."/>
            <person name="Martin F."/>
            <person name="Rosso M.-N."/>
            <person name="Henrissat B."/>
            <person name="Hibbett D."/>
            <person name="Martinez A.T."/>
            <person name="Grigoriev I.V."/>
        </authorList>
    </citation>
    <scope>NUCLEOTIDE SEQUENCE</scope>
    <source>
        <strain evidence="3">CIRM-BRFM 674</strain>
    </source>
</reference>
<gene>
    <name evidence="3" type="ORF">BDN70DRAFT_811520</name>
</gene>
<comment type="caution">
    <text evidence="3">The sequence shown here is derived from an EMBL/GenBank/DDBJ whole genome shotgun (WGS) entry which is preliminary data.</text>
</comment>
<evidence type="ECO:0000313" key="4">
    <source>
        <dbReference type="Proteomes" id="UP000807469"/>
    </source>
</evidence>
<organism evidence="3 4">
    <name type="scientific">Pholiota conissans</name>
    <dbReference type="NCBI Taxonomy" id="109636"/>
    <lineage>
        <taxon>Eukaryota</taxon>
        <taxon>Fungi</taxon>
        <taxon>Dikarya</taxon>
        <taxon>Basidiomycota</taxon>
        <taxon>Agaricomycotina</taxon>
        <taxon>Agaricomycetes</taxon>
        <taxon>Agaricomycetidae</taxon>
        <taxon>Agaricales</taxon>
        <taxon>Agaricineae</taxon>
        <taxon>Strophariaceae</taxon>
        <taxon>Pholiota</taxon>
    </lineage>
</organism>
<feature type="transmembrane region" description="Helical" evidence="2">
    <location>
        <begin position="142"/>
        <end position="162"/>
    </location>
</feature>
<feature type="transmembrane region" description="Helical" evidence="2">
    <location>
        <begin position="110"/>
        <end position="130"/>
    </location>
</feature>
<feature type="transmembrane region" description="Helical" evidence="2">
    <location>
        <begin position="683"/>
        <end position="703"/>
    </location>
</feature>
<name>A0A9P6CY32_9AGAR</name>
<feature type="region of interest" description="Disordered" evidence="1">
    <location>
        <begin position="1"/>
        <end position="68"/>
    </location>
</feature>
<feature type="transmembrane region" description="Helical" evidence="2">
    <location>
        <begin position="232"/>
        <end position="253"/>
    </location>
</feature>
<evidence type="ECO:0000313" key="3">
    <source>
        <dbReference type="EMBL" id="KAF9476889.1"/>
    </source>
</evidence>
<keyword evidence="2" id="KW-0472">Membrane</keyword>
<protein>
    <submittedName>
        <fullName evidence="3">Uncharacterized protein</fullName>
    </submittedName>
</protein>
<feature type="compositionally biased region" description="Polar residues" evidence="1">
    <location>
        <begin position="52"/>
        <end position="65"/>
    </location>
</feature>
<dbReference type="AlphaFoldDB" id="A0A9P6CY32"/>
<evidence type="ECO:0000256" key="1">
    <source>
        <dbReference type="SAM" id="MobiDB-lite"/>
    </source>
</evidence>
<evidence type="ECO:0000256" key="2">
    <source>
        <dbReference type="SAM" id="Phobius"/>
    </source>
</evidence>
<keyword evidence="4" id="KW-1185">Reference proteome</keyword>
<dbReference type="Proteomes" id="UP000807469">
    <property type="component" value="Unassembled WGS sequence"/>
</dbReference>
<keyword evidence="2" id="KW-0812">Transmembrane</keyword>
<proteinExistence type="predicted"/>